<protein>
    <submittedName>
        <fullName evidence="3">VanZ family protein</fullName>
    </submittedName>
</protein>
<feature type="transmembrane region" description="Helical" evidence="1">
    <location>
        <begin position="87"/>
        <end position="106"/>
    </location>
</feature>
<dbReference type="InterPro" id="IPR006976">
    <property type="entry name" value="VanZ-like"/>
</dbReference>
<feature type="transmembrane region" description="Helical" evidence="1">
    <location>
        <begin position="6"/>
        <end position="24"/>
    </location>
</feature>
<proteinExistence type="predicted"/>
<evidence type="ECO:0000256" key="1">
    <source>
        <dbReference type="SAM" id="Phobius"/>
    </source>
</evidence>
<dbReference type="InterPro" id="IPR053150">
    <property type="entry name" value="Teicoplanin_resist-assoc"/>
</dbReference>
<keyword evidence="1" id="KW-1133">Transmembrane helix</keyword>
<organism evidence="3 4">
    <name type="scientific">Peribacillus frigoritolerans</name>
    <dbReference type="NCBI Taxonomy" id="450367"/>
    <lineage>
        <taxon>Bacteria</taxon>
        <taxon>Bacillati</taxon>
        <taxon>Bacillota</taxon>
        <taxon>Bacilli</taxon>
        <taxon>Bacillales</taxon>
        <taxon>Bacillaceae</taxon>
        <taxon>Peribacillus</taxon>
    </lineage>
</organism>
<name>A0AAJ1VAQ8_9BACI</name>
<evidence type="ECO:0000313" key="3">
    <source>
        <dbReference type="EMBL" id="MDM5282490.1"/>
    </source>
</evidence>
<comment type="caution">
    <text evidence="3">The sequence shown here is derived from an EMBL/GenBank/DDBJ whole genome shotgun (WGS) entry which is preliminary data.</text>
</comment>
<reference evidence="3" key="1">
    <citation type="submission" date="2023-06" db="EMBL/GenBank/DDBJ databases">
        <title>Comparative genomics of Bacillaceae isolates and their secondary metabolite potential.</title>
        <authorList>
            <person name="Song L."/>
            <person name="Nielsen L.J."/>
            <person name="Mohite O."/>
            <person name="Xu X."/>
            <person name="Weber T."/>
            <person name="Kovacs A.T."/>
        </authorList>
    </citation>
    <scope>NUCLEOTIDE SEQUENCE</scope>
    <source>
        <strain evidence="3">G1S1</strain>
    </source>
</reference>
<dbReference type="Pfam" id="PF04892">
    <property type="entry name" value="VanZ"/>
    <property type="match status" value="1"/>
</dbReference>
<keyword evidence="1" id="KW-0472">Membrane</keyword>
<feature type="transmembrane region" description="Helical" evidence="1">
    <location>
        <begin position="113"/>
        <end position="135"/>
    </location>
</feature>
<dbReference type="PANTHER" id="PTHR36834">
    <property type="entry name" value="MEMBRANE PROTEIN-RELATED"/>
    <property type="match status" value="1"/>
</dbReference>
<dbReference type="EMBL" id="JAUCFI010000003">
    <property type="protein sequence ID" value="MDM5282490.1"/>
    <property type="molecule type" value="Genomic_DNA"/>
</dbReference>
<evidence type="ECO:0000313" key="4">
    <source>
        <dbReference type="Proteomes" id="UP001238973"/>
    </source>
</evidence>
<gene>
    <name evidence="3" type="ORF">QUF85_04075</name>
</gene>
<accession>A0AAJ1VAQ8</accession>
<dbReference type="RefSeq" id="WP_289348718.1">
    <property type="nucleotide sequence ID" value="NZ_JAUCFI010000003.1"/>
</dbReference>
<dbReference type="AlphaFoldDB" id="A0AAJ1VAQ8"/>
<feature type="domain" description="VanZ-like" evidence="2">
    <location>
        <begin position="42"/>
        <end position="162"/>
    </location>
</feature>
<feature type="transmembrane region" description="Helical" evidence="1">
    <location>
        <begin position="147"/>
        <end position="165"/>
    </location>
</feature>
<evidence type="ECO:0000259" key="2">
    <source>
        <dbReference type="Pfam" id="PF04892"/>
    </source>
</evidence>
<keyword evidence="1" id="KW-0812">Transmembrane</keyword>
<dbReference type="Proteomes" id="UP001238973">
    <property type="component" value="Unassembled WGS sequence"/>
</dbReference>
<sequence>MVYHFSGWILYSFIILYIILALILKLSFKKSYTYLLFYTIMYVYLCNVINLTQFPIYVDDDQREAFGGQNVWREMNLIPFKYEFTKLSFFNILMTVPLGFGLPFLFKASFKKILIAGVLTGIILESGQLLTALYAGYTFRFVDIDDVIFNISGTLLGYFILFKLFRLTFHILVRKWHIKFNSIVKHINNT</sequence>
<feature type="transmembrane region" description="Helical" evidence="1">
    <location>
        <begin position="36"/>
        <end position="58"/>
    </location>
</feature>
<dbReference type="PANTHER" id="PTHR36834:SF1">
    <property type="entry name" value="INTEGRAL MEMBRANE PROTEIN"/>
    <property type="match status" value="1"/>
</dbReference>